<accession>A0A0B0MJ88</accession>
<evidence type="ECO:0000313" key="2">
    <source>
        <dbReference type="Proteomes" id="UP000032142"/>
    </source>
</evidence>
<sequence length="13" mass="1629">MYTSNYKNNKHTQ</sequence>
<reference evidence="2" key="1">
    <citation type="submission" date="2014-09" db="EMBL/GenBank/DDBJ databases">
        <authorList>
            <person name="Mudge J."/>
            <person name="Ramaraj T."/>
            <person name="Lindquist I.E."/>
            <person name="Bharti A.K."/>
            <person name="Sundararajan A."/>
            <person name="Cameron C.T."/>
            <person name="Woodward J.E."/>
            <person name="May G.D."/>
            <person name="Brubaker C."/>
            <person name="Broadhvest J."/>
            <person name="Wilkins T.A."/>
        </authorList>
    </citation>
    <scope>NUCLEOTIDE SEQUENCE</scope>
    <source>
        <strain evidence="2">cv. AKA8401</strain>
    </source>
</reference>
<proteinExistence type="predicted"/>
<dbReference type="EMBL" id="JRRC01248542">
    <property type="protein sequence ID" value="KHG02213.1"/>
    <property type="molecule type" value="Genomic_DNA"/>
</dbReference>
<dbReference type="Proteomes" id="UP000032142">
    <property type="component" value="Unassembled WGS sequence"/>
</dbReference>
<organism evidence="1 2">
    <name type="scientific">Gossypium arboreum</name>
    <name type="common">Tree cotton</name>
    <name type="synonym">Gossypium nanking</name>
    <dbReference type="NCBI Taxonomy" id="29729"/>
    <lineage>
        <taxon>Eukaryota</taxon>
        <taxon>Viridiplantae</taxon>
        <taxon>Streptophyta</taxon>
        <taxon>Embryophyta</taxon>
        <taxon>Tracheophyta</taxon>
        <taxon>Spermatophyta</taxon>
        <taxon>Magnoliopsida</taxon>
        <taxon>eudicotyledons</taxon>
        <taxon>Gunneridae</taxon>
        <taxon>Pentapetalae</taxon>
        <taxon>rosids</taxon>
        <taxon>malvids</taxon>
        <taxon>Malvales</taxon>
        <taxon>Malvaceae</taxon>
        <taxon>Malvoideae</taxon>
        <taxon>Gossypium</taxon>
    </lineage>
</organism>
<keyword evidence="2" id="KW-1185">Reference proteome</keyword>
<name>A0A0B0MJ88_GOSAR</name>
<evidence type="ECO:0000313" key="1">
    <source>
        <dbReference type="EMBL" id="KHG02213.1"/>
    </source>
</evidence>
<protein>
    <submittedName>
        <fullName evidence="1">Uncharacterized protein</fullName>
    </submittedName>
</protein>
<gene>
    <name evidence="1" type="ORF">F383_25978</name>
</gene>
<comment type="caution">
    <text evidence="1">The sequence shown here is derived from an EMBL/GenBank/DDBJ whole genome shotgun (WGS) entry which is preliminary data.</text>
</comment>